<dbReference type="EMBL" id="MJBS01000162">
    <property type="protein sequence ID" value="OHE92009.1"/>
    <property type="molecule type" value="Genomic_DNA"/>
</dbReference>
<reference evidence="1 2" key="1">
    <citation type="submission" date="2016-09" db="EMBL/GenBank/DDBJ databases">
        <authorList>
            <person name="Capua I."/>
            <person name="De Benedictis P."/>
            <person name="Joannis T."/>
            <person name="Lombin L.H."/>
            <person name="Cattoli G."/>
        </authorList>
    </citation>
    <scope>NUCLEOTIDE SEQUENCE [LARGE SCALE GENOMIC DNA]</scope>
    <source>
        <strain evidence="1 2">IMI 309357</strain>
    </source>
</reference>
<accession>A0A1G4AS74</accession>
<proteinExistence type="predicted"/>
<keyword evidence="2" id="KW-1185">Reference proteome</keyword>
<gene>
    <name evidence="1" type="ORF">CORC01_12700</name>
</gene>
<dbReference type="GeneID" id="34565829"/>
<evidence type="ECO:0000313" key="1">
    <source>
        <dbReference type="EMBL" id="OHE92009.1"/>
    </source>
</evidence>
<dbReference type="AlphaFoldDB" id="A0A1G4AS74"/>
<protein>
    <submittedName>
        <fullName evidence="1">Uncharacterized protein</fullName>
    </submittedName>
</protein>
<name>A0A1G4AS74_9PEZI</name>
<sequence length="226" mass="24589">MQRPCPCPCHSYLPHRIAMPCQSAPPSMCLQNGPVHLTASPRHQVKVGVILGCRIEHPFGHTPASPPPHTHTHIPASNLAGNAHCNFPGCCSRYLADLGDTYTHTHTHTHTHRYPLMRWRDRYMATDGWPRGSRRLQPPYRRLPGSRKTVCGAAVVSSLSQSRLPAHSLAGARPTRVPKPGEEAGKVGRLAGLRTLSLALTRGGGVRWCPSCTQLCSIMSKSASSP</sequence>
<dbReference type="Proteomes" id="UP000176998">
    <property type="component" value="Unassembled WGS sequence"/>
</dbReference>
<comment type="caution">
    <text evidence="1">The sequence shown here is derived from an EMBL/GenBank/DDBJ whole genome shotgun (WGS) entry which is preliminary data.</text>
</comment>
<dbReference type="RefSeq" id="XP_022469181.1">
    <property type="nucleotide sequence ID" value="XM_022624319.1"/>
</dbReference>
<organism evidence="1 2">
    <name type="scientific">Colletotrichum orchidophilum</name>
    <dbReference type="NCBI Taxonomy" id="1209926"/>
    <lineage>
        <taxon>Eukaryota</taxon>
        <taxon>Fungi</taxon>
        <taxon>Dikarya</taxon>
        <taxon>Ascomycota</taxon>
        <taxon>Pezizomycotina</taxon>
        <taxon>Sordariomycetes</taxon>
        <taxon>Hypocreomycetidae</taxon>
        <taxon>Glomerellales</taxon>
        <taxon>Glomerellaceae</taxon>
        <taxon>Colletotrichum</taxon>
    </lineage>
</organism>
<evidence type="ECO:0000313" key="2">
    <source>
        <dbReference type="Proteomes" id="UP000176998"/>
    </source>
</evidence>